<dbReference type="EMBL" id="BOMG01000073">
    <property type="protein sequence ID" value="GID57434.1"/>
    <property type="molecule type" value="Genomic_DNA"/>
</dbReference>
<accession>A0ABQ3XG07</accession>
<keyword evidence="3" id="KW-1185">Reference proteome</keyword>
<evidence type="ECO:0000313" key="3">
    <source>
        <dbReference type="Proteomes" id="UP000612282"/>
    </source>
</evidence>
<name>A0ABQ3XG07_9ACTN</name>
<protein>
    <submittedName>
        <fullName evidence="2">Uncharacterized protein</fullName>
    </submittedName>
</protein>
<dbReference type="Proteomes" id="UP000612282">
    <property type="component" value="Unassembled WGS sequence"/>
</dbReference>
<proteinExistence type="predicted"/>
<reference evidence="2 3" key="1">
    <citation type="submission" date="2021-01" db="EMBL/GenBank/DDBJ databases">
        <title>Whole genome shotgun sequence of Actinoplanes couchii NBRC 106145.</title>
        <authorList>
            <person name="Komaki H."/>
            <person name="Tamura T."/>
        </authorList>
    </citation>
    <scope>NUCLEOTIDE SEQUENCE [LARGE SCALE GENOMIC DNA]</scope>
    <source>
        <strain evidence="2 3">NBRC 106145</strain>
    </source>
</reference>
<evidence type="ECO:0000256" key="1">
    <source>
        <dbReference type="SAM" id="Phobius"/>
    </source>
</evidence>
<feature type="transmembrane region" description="Helical" evidence="1">
    <location>
        <begin position="15"/>
        <end position="33"/>
    </location>
</feature>
<feature type="transmembrane region" description="Helical" evidence="1">
    <location>
        <begin position="39"/>
        <end position="58"/>
    </location>
</feature>
<gene>
    <name evidence="2" type="ORF">Aco03nite_058380</name>
</gene>
<sequence>MVHIGQHVPVTGRPWRPVLGLIAGTALLVGWWFREPSGSGWQSGLSVLLVLTGTGLVGDSLRDLLRTRKHTG</sequence>
<keyword evidence="1" id="KW-0472">Membrane</keyword>
<evidence type="ECO:0000313" key="2">
    <source>
        <dbReference type="EMBL" id="GID57434.1"/>
    </source>
</evidence>
<comment type="caution">
    <text evidence="2">The sequence shown here is derived from an EMBL/GenBank/DDBJ whole genome shotgun (WGS) entry which is preliminary data.</text>
</comment>
<organism evidence="2 3">
    <name type="scientific">Actinoplanes couchii</name>
    <dbReference type="NCBI Taxonomy" id="403638"/>
    <lineage>
        <taxon>Bacteria</taxon>
        <taxon>Bacillati</taxon>
        <taxon>Actinomycetota</taxon>
        <taxon>Actinomycetes</taxon>
        <taxon>Micromonosporales</taxon>
        <taxon>Micromonosporaceae</taxon>
        <taxon>Actinoplanes</taxon>
    </lineage>
</organism>
<keyword evidence="1" id="KW-0812">Transmembrane</keyword>
<keyword evidence="1" id="KW-1133">Transmembrane helix</keyword>